<dbReference type="InterPro" id="IPR000203">
    <property type="entry name" value="GPS"/>
</dbReference>
<comment type="similarity">
    <text evidence="2">Belongs to the G-protein coupled receptor 2 family. Adhesion G-protein coupled receptor (ADGR) subfamily.</text>
</comment>
<dbReference type="GO" id="GO:0005886">
    <property type="term" value="C:plasma membrane"/>
    <property type="evidence" value="ECO:0007669"/>
    <property type="project" value="TreeGrafter"/>
</dbReference>
<dbReference type="EMBL" id="JAHHUM010001742">
    <property type="protein sequence ID" value="KAK5609575.1"/>
    <property type="molecule type" value="Genomic_DNA"/>
</dbReference>
<dbReference type="PANTHER" id="PTHR45930">
    <property type="entry name" value="G-PROTEIN COUPLED RECEPTOR 124-LIKE PROTEIN"/>
    <property type="match status" value="1"/>
</dbReference>
<comment type="subcellular location">
    <subcellularLocation>
        <location evidence="1">Membrane</location>
    </subcellularLocation>
</comment>
<dbReference type="Pfam" id="PF01825">
    <property type="entry name" value="GPS"/>
    <property type="match status" value="1"/>
</dbReference>
<evidence type="ECO:0000313" key="10">
    <source>
        <dbReference type="Proteomes" id="UP001311232"/>
    </source>
</evidence>
<evidence type="ECO:0000313" key="9">
    <source>
        <dbReference type="EMBL" id="KAK5609575.1"/>
    </source>
</evidence>
<dbReference type="AlphaFoldDB" id="A0AAV9RKN6"/>
<dbReference type="GO" id="GO:0007166">
    <property type="term" value="P:cell surface receptor signaling pathway"/>
    <property type="evidence" value="ECO:0007669"/>
    <property type="project" value="TreeGrafter"/>
</dbReference>
<evidence type="ECO:0000259" key="8">
    <source>
        <dbReference type="PROSITE" id="PS50221"/>
    </source>
</evidence>
<comment type="caution">
    <text evidence="9">The sequence shown here is derived from an EMBL/GenBank/DDBJ whole genome shotgun (WGS) entry which is preliminary data.</text>
</comment>
<feature type="domain" description="GAIN-B" evidence="8">
    <location>
        <begin position="1"/>
        <end position="147"/>
    </location>
</feature>
<organism evidence="9 10">
    <name type="scientific">Crenichthys baileyi</name>
    <name type="common">White River springfish</name>
    <dbReference type="NCBI Taxonomy" id="28760"/>
    <lineage>
        <taxon>Eukaryota</taxon>
        <taxon>Metazoa</taxon>
        <taxon>Chordata</taxon>
        <taxon>Craniata</taxon>
        <taxon>Vertebrata</taxon>
        <taxon>Euteleostomi</taxon>
        <taxon>Actinopterygii</taxon>
        <taxon>Neopterygii</taxon>
        <taxon>Teleostei</taxon>
        <taxon>Neoteleostei</taxon>
        <taxon>Acanthomorphata</taxon>
        <taxon>Ovalentaria</taxon>
        <taxon>Atherinomorphae</taxon>
        <taxon>Cyprinodontiformes</taxon>
        <taxon>Goodeidae</taxon>
        <taxon>Crenichthys</taxon>
    </lineage>
</organism>
<evidence type="ECO:0000256" key="2">
    <source>
        <dbReference type="ARBA" id="ARBA00007343"/>
    </source>
</evidence>
<reference evidence="9 10" key="1">
    <citation type="submission" date="2021-06" db="EMBL/GenBank/DDBJ databases">
        <authorList>
            <person name="Palmer J.M."/>
        </authorList>
    </citation>
    <scope>NUCLEOTIDE SEQUENCE [LARGE SCALE GENOMIC DNA]</scope>
    <source>
        <strain evidence="9 10">MEX-2019</strain>
        <tissue evidence="9">Muscle</tissue>
    </source>
</reference>
<evidence type="ECO:0000256" key="5">
    <source>
        <dbReference type="ARBA" id="ARBA00023136"/>
    </source>
</evidence>
<sequence length="237" mass="25498">MNSVAVASIHLPLAGPSVSSSALQSVDNSTCRLQFVLFRNGKLFPCTGNSSNLADDGKRRSVSTPVAFAKLDGCSRGSDVHSITVALRHFALGVDPTAAYWDFDLLDGHGGWRAEGCHITASGGNTTTIHCNRHKNFAVLMTRRSCARFTVCLPFPSYNTSDAPEKERLVRSESTLSASGVLIGCNYLEAEKEEAKKRKNAGLYSLASFICASQVGLDAASRDASLRRRPPVFKLIS</sequence>
<evidence type="ECO:0000256" key="4">
    <source>
        <dbReference type="ARBA" id="ARBA00022989"/>
    </source>
</evidence>
<dbReference type="InterPro" id="IPR057244">
    <property type="entry name" value="GAIN_B"/>
</dbReference>
<accession>A0AAV9RKN6</accession>
<keyword evidence="3" id="KW-0812">Transmembrane</keyword>
<proteinExistence type="inferred from homology"/>
<dbReference type="GO" id="GO:0014069">
    <property type="term" value="C:postsynaptic density"/>
    <property type="evidence" value="ECO:0007669"/>
    <property type="project" value="TreeGrafter"/>
</dbReference>
<gene>
    <name evidence="9" type="ORF">CRENBAI_004447</name>
</gene>
<dbReference type="Gene3D" id="2.60.220.50">
    <property type="match status" value="1"/>
</dbReference>
<dbReference type="Proteomes" id="UP001311232">
    <property type="component" value="Unassembled WGS sequence"/>
</dbReference>
<evidence type="ECO:0000256" key="3">
    <source>
        <dbReference type="ARBA" id="ARBA00022692"/>
    </source>
</evidence>
<evidence type="ECO:0000256" key="1">
    <source>
        <dbReference type="ARBA" id="ARBA00004370"/>
    </source>
</evidence>
<dbReference type="PANTHER" id="PTHR45930:SF3">
    <property type="entry name" value="ADHESION G PROTEIN-COUPLED RECEPTOR A1"/>
    <property type="match status" value="1"/>
</dbReference>
<protein>
    <recommendedName>
        <fullName evidence="8">GAIN-B domain-containing protein</fullName>
    </recommendedName>
</protein>
<keyword evidence="10" id="KW-1185">Reference proteome</keyword>
<keyword evidence="4" id="KW-1133">Transmembrane helix</keyword>
<dbReference type="InterPro" id="IPR046338">
    <property type="entry name" value="GAIN_dom_sf"/>
</dbReference>
<dbReference type="InterPro" id="IPR051963">
    <property type="entry name" value="Adhesion_GPCR_A"/>
</dbReference>
<keyword evidence="7" id="KW-0675">Receptor</keyword>
<evidence type="ECO:0000256" key="7">
    <source>
        <dbReference type="ARBA" id="ARBA00023170"/>
    </source>
</evidence>
<keyword evidence="5" id="KW-0472">Membrane</keyword>
<evidence type="ECO:0000256" key="6">
    <source>
        <dbReference type="ARBA" id="ARBA00023157"/>
    </source>
</evidence>
<keyword evidence="6" id="KW-1015">Disulfide bond</keyword>
<dbReference type="GO" id="GO:0098978">
    <property type="term" value="C:glutamatergic synapse"/>
    <property type="evidence" value="ECO:0007669"/>
    <property type="project" value="TreeGrafter"/>
</dbReference>
<dbReference type="PROSITE" id="PS50221">
    <property type="entry name" value="GAIN_B"/>
    <property type="match status" value="1"/>
</dbReference>
<name>A0AAV9RKN6_9TELE</name>